<dbReference type="Gene3D" id="3.50.50.60">
    <property type="entry name" value="FAD/NAD(P)-binding domain"/>
    <property type="match status" value="2"/>
</dbReference>
<evidence type="ECO:0000313" key="7">
    <source>
        <dbReference type="EMBL" id="CDG39073.1"/>
    </source>
</evidence>
<name>A0A060QEE3_9PROT</name>
<dbReference type="InterPro" id="IPR007867">
    <property type="entry name" value="GMC_OxRtase_C"/>
</dbReference>
<keyword evidence="5" id="KW-1133">Transmembrane helix</keyword>
<gene>
    <name evidence="7" type="ORF">ASAP_1028</name>
</gene>
<dbReference type="GO" id="GO:0016614">
    <property type="term" value="F:oxidoreductase activity, acting on CH-OH group of donors"/>
    <property type="evidence" value="ECO:0007669"/>
    <property type="project" value="InterPro"/>
</dbReference>
<dbReference type="EMBL" id="CBLX010000008">
    <property type="protein sequence ID" value="CDG39073.1"/>
    <property type="molecule type" value="Genomic_DNA"/>
</dbReference>
<dbReference type="PANTHER" id="PTHR46056">
    <property type="entry name" value="LONG-CHAIN-ALCOHOL OXIDASE"/>
    <property type="match status" value="1"/>
</dbReference>
<evidence type="ECO:0000259" key="6">
    <source>
        <dbReference type="PROSITE" id="PS51379"/>
    </source>
</evidence>
<accession>A0A060QEE3</accession>
<dbReference type="GO" id="GO:0050660">
    <property type="term" value="F:flavin adenine dinucleotide binding"/>
    <property type="evidence" value="ECO:0007669"/>
    <property type="project" value="InterPro"/>
</dbReference>
<keyword evidence="4" id="KW-0560">Oxidoreductase</keyword>
<sequence>MGASSERRRIMKSRRFADNDIVDVVVVGTGAGGAPLLAELARAGMKVVALEAGPRFDPKQHTPDEATASEIYWLEERLSGGANPMAFGGNNSGTGVGGSMLHFGAFMPRIDPRDMKLHSETGKGVDWPFDFGTMLPYIERVEREIGVSGPENYPWEPSRRYAYPPPQRNGAAQAMARGCDALGIRSADGPTALITRDWGDRKACTGCGACHQGCRNGAKSGTDVTYLPLAVSAGAEIRPNCFVHGIERDTTGRVTGVVYREEGNDRIQKCANLVLAAGAVETARLLLHTGLANRSGQVGRNYMAHISTQVWGTFDEIIRPNKGYPSLTITEDMMRPKDADFAGGYLIQSLGMMPLTWATGVARGRGLWGDDLTRYLRGYNHMAGLGAHGDCLPSDDNRVTLSDETGRAGVPKPKITFSYGPNEQAMHEHMARTMTSIWEAAGARDIWSMDRAAHMIGTCRMGTDPDDSVVDPFGRSHDIDNLWISDHSIFPSATAANPALAIMALSLRTAAAIKEGH</sequence>
<evidence type="ECO:0000256" key="4">
    <source>
        <dbReference type="ARBA" id="ARBA00023002"/>
    </source>
</evidence>
<dbReference type="Pfam" id="PF00732">
    <property type="entry name" value="GMC_oxred_N"/>
    <property type="match status" value="1"/>
</dbReference>
<keyword evidence="2" id="KW-0285">Flavoprotein</keyword>
<keyword evidence="5" id="KW-0812">Transmembrane</keyword>
<dbReference type="PANTHER" id="PTHR46056:SF12">
    <property type="entry name" value="LONG-CHAIN-ALCOHOL OXIDASE"/>
    <property type="match status" value="1"/>
</dbReference>
<evidence type="ECO:0000256" key="5">
    <source>
        <dbReference type="SAM" id="Phobius"/>
    </source>
</evidence>
<evidence type="ECO:0000313" key="8">
    <source>
        <dbReference type="Proteomes" id="UP000027583"/>
    </source>
</evidence>
<keyword evidence="5" id="KW-0472">Membrane</keyword>
<dbReference type="Pfam" id="PF05199">
    <property type="entry name" value="GMC_oxred_C"/>
    <property type="match status" value="1"/>
</dbReference>
<dbReference type="SUPFAM" id="SSF51905">
    <property type="entry name" value="FAD/NAD(P)-binding domain"/>
    <property type="match status" value="1"/>
</dbReference>
<comment type="caution">
    <text evidence="7">The sequence shown here is derived from an EMBL/GenBank/DDBJ whole genome shotgun (WGS) entry which is preliminary data.</text>
</comment>
<dbReference type="eggNOG" id="COG2303">
    <property type="taxonomic scope" value="Bacteria"/>
</dbReference>
<dbReference type="InterPro" id="IPR036188">
    <property type="entry name" value="FAD/NAD-bd_sf"/>
</dbReference>
<feature type="transmembrane region" description="Helical" evidence="5">
    <location>
        <begin position="21"/>
        <end position="38"/>
    </location>
</feature>
<reference evidence="7 8" key="2">
    <citation type="journal article" date="2014" name="PLoS ONE">
        <title>Evolution of mitochondria reconstructed from the energy metabolism of living bacteria.</title>
        <authorList>
            <person name="Degli Esposti M."/>
            <person name="Chouaia B."/>
            <person name="Comandatore F."/>
            <person name="Crotti E."/>
            <person name="Sassera D."/>
            <person name="Lievens P.M."/>
            <person name="Daffonchio D."/>
            <person name="Bandi C."/>
        </authorList>
    </citation>
    <scope>NUCLEOTIDE SEQUENCE [LARGE SCALE GENOMIC DNA]</scope>
    <source>
        <strain evidence="7 8">SF2.1</strain>
    </source>
</reference>
<dbReference type="Proteomes" id="UP000027583">
    <property type="component" value="Unassembled WGS sequence"/>
</dbReference>
<keyword evidence="3" id="KW-0274">FAD</keyword>
<organism evidence="7 8">
    <name type="scientific">Asaia bogorensis</name>
    <dbReference type="NCBI Taxonomy" id="91915"/>
    <lineage>
        <taxon>Bacteria</taxon>
        <taxon>Pseudomonadati</taxon>
        <taxon>Pseudomonadota</taxon>
        <taxon>Alphaproteobacteria</taxon>
        <taxon>Acetobacterales</taxon>
        <taxon>Acetobacteraceae</taxon>
        <taxon>Asaia</taxon>
    </lineage>
</organism>
<dbReference type="InterPro" id="IPR000172">
    <property type="entry name" value="GMC_OxRdtase_N"/>
</dbReference>
<evidence type="ECO:0000256" key="1">
    <source>
        <dbReference type="ARBA" id="ARBA00010790"/>
    </source>
</evidence>
<feature type="domain" description="4Fe-4S ferredoxin-type" evidence="6">
    <location>
        <begin position="195"/>
        <end position="224"/>
    </location>
</feature>
<dbReference type="AlphaFoldDB" id="A0A060QEE3"/>
<proteinExistence type="inferred from homology"/>
<protein>
    <submittedName>
        <fullName evidence="7">Glucose-methanol-choline (GMC) oxidoreductase:NAD binding site</fullName>
    </submittedName>
</protein>
<reference evidence="7 8" key="1">
    <citation type="journal article" date="2014" name="Genome Biol. Evol.">
        <title>Acetic acid bacteria genomes reveal functional traits for adaptation to life in insect guts.</title>
        <authorList>
            <person name="Chouaia B."/>
            <person name="Gaiarsa S."/>
            <person name="Crotti E."/>
            <person name="Comandatore F."/>
            <person name="Degli Esposti M."/>
            <person name="Ricci I."/>
            <person name="Alma A."/>
            <person name="Favia G."/>
            <person name="Bandi C."/>
            <person name="Daffonchio D."/>
        </authorList>
    </citation>
    <scope>NUCLEOTIDE SEQUENCE [LARGE SCALE GENOMIC DNA]</scope>
    <source>
        <strain evidence="7 8">SF2.1</strain>
    </source>
</reference>
<dbReference type="InterPro" id="IPR017896">
    <property type="entry name" value="4Fe4S_Fe-S-bd"/>
</dbReference>
<evidence type="ECO:0000256" key="3">
    <source>
        <dbReference type="ARBA" id="ARBA00022827"/>
    </source>
</evidence>
<dbReference type="PROSITE" id="PS51379">
    <property type="entry name" value="4FE4S_FER_2"/>
    <property type="match status" value="1"/>
</dbReference>
<comment type="similarity">
    <text evidence="1">Belongs to the GMC oxidoreductase family.</text>
</comment>
<dbReference type="SUPFAM" id="SSF54373">
    <property type="entry name" value="FAD-linked reductases, C-terminal domain"/>
    <property type="match status" value="1"/>
</dbReference>
<evidence type="ECO:0000256" key="2">
    <source>
        <dbReference type="ARBA" id="ARBA00022630"/>
    </source>
</evidence>